<dbReference type="PaxDb" id="55529-EKX34422"/>
<keyword evidence="2" id="KW-0472">Membrane</keyword>
<feature type="chain" id="PRO_5008769943" evidence="3">
    <location>
        <begin position="21"/>
        <end position="4150"/>
    </location>
</feature>
<feature type="region of interest" description="Disordered" evidence="1">
    <location>
        <begin position="3903"/>
        <end position="3924"/>
    </location>
</feature>
<evidence type="ECO:0000256" key="3">
    <source>
        <dbReference type="SAM" id="SignalP"/>
    </source>
</evidence>
<dbReference type="KEGG" id="gtt:GUITHDRAFT_119428"/>
<reference evidence="4 6" key="1">
    <citation type="journal article" date="2012" name="Nature">
        <title>Algal genomes reveal evolutionary mosaicism and the fate of nucleomorphs.</title>
        <authorList>
            <consortium name="DOE Joint Genome Institute"/>
            <person name="Curtis B.A."/>
            <person name="Tanifuji G."/>
            <person name="Burki F."/>
            <person name="Gruber A."/>
            <person name="Irimia M."/>
            <person name="Maruyama S."/>
            <person name="Arias M.C."/>
            <person name="Ball S.G."/>
            <person name="Gile G.H."/>
            <person name="Hirakawa Y."/>
            <person name="Hopkins J.F."/>
            <person name="Kuo A."/>
            <person name="Rensing S.A."/>
            <person name="Schmutz J."/>
            <person name="Symeonidi A."/>
            <person name="Elias M."/>
            <person name="Eveleigh R.J."/>
            <person name="Herman E.K."/>
            <person name="Klute M.J."/>
            <person name="Nakayama T."/>
            <person name="Obornik M."/>
            <person name="Reyes-Prieto A."/>
            <person name="Armbrust E.V."/>
            <person name="Aves S.J."/>
            <person name="Beiko R.G."/>
            <person name="Coutinho P."/>
            <person name="Dacks J.B."/>
            <person name="Durnford D.G."/>
            <person name="Fast N.M."/>
            <person name="Green B.R."/>
            <person name="Grisdale C.J."/>
            <person name="Hempel F."/>
            <person name="Henrissat B."/>
            <person name="Hoppner M.P."/>
            <person name="Ishida K."/>
            <person name="Kim E."/>
            <person name="Koreny L."/>
            <person name="Kroth P.G."/>
            <person name="Liu Y."/>
            <person name="Malik S.B."/>
            <person name="Maier U.G."/>
            <person name="McRose D."/>
            <person name="Mock T."/>
            <person name="Neilson J.A."/>
            <person name="Onodera N.T."/>
            <person name="Poole A.M."/>
            <person name="Pritham E.J."/>
            <person name="Richards T.A."/>
            <person name="Rocap G."/>
            <person name="Roy S.W."/>
            <person name="Sarai C."/>
            <person name="Schaack S."/>
            <person name="Shirato S."/>
            <person name="Slamovits C.H."/>
            <person name="Spencer D.F."/>
            <person name="Suzuki S."/>
            <person name="Worden A.Z."/>
            <person name="Zauner S."/>
            <person name="Barry K."/>
            <person name="Bell C."/>
            <person name="Bharti A.K."/>
            <person name="Crow J.A."/>
            <person name="Grimwood J."/>
            <person name="Kramer R."/>
            <person name="Lindquist E."/>
            <person name="Lucas S."/>
            <person name="Salamov A."/>
            <person name="McFadden G.I."/>
            <person name="Lane C.E."/>
            <person name="Keeling P.J."/>
            <person name="Gray M.W."/>
            <person name="Grigoriev I.V."/>
            <person name="Archibald J.M."/>
        </authorList>
    </citation>
    <scope>NUCLEOTIDE SEQUENCE</scope>
    <source>
        <strain evidence="4 6">CCMP2712</strain>
    </source>
</reference>
<reference evidence="5" key="3">
    <citation type="submission" date="2015-06" db="UniProtKB">
        <authorList>
            <consortium name="EnsemblProtists"/>
        </authorList>
    </citation>
    <scope>IDENTIFICATION</scope>
</reference>
<feature type="compositionally biased region" description="Polar residues" evidence="1">
    <location>
        <begin position="3913"/>
        <end position="3923"/>
    </location>
</feature>
<dbReference type="OrthoDB" id="10691573at2759"/>
<dbReference type="HOGENOM" id="CLU_223945_0_0_1"/>
<name>L1IEA8_GUITC</name>
<reference evidence="6" key="2">
    <citation type="submission" date="2012-11" db="EMBL/GenBank/DDBJ databases">
        <authorList>
            <person name="Kuo A."/>
            <person name="Curtis B.A."/>
            <person name="Tanifuji G."/>
            <person name="Burki F."/>
            <person name="Gruber A."/>
            <person name="Irimia M."/>
            <person name="Maruyama S."/>
            <person name="Arias M.C."/>
            <person name="Ball S.G."/>
            <person name="Gile G.H."/>
            <person name="Hirakawa Y."/>
            <person name="Hopkins J.F."/>
            <person name="Rensing S.A."/>
            <person name="Schmutz J."/>
            <person name="Symeonidi A."/>
            <person name="Elias M."/>
            <person name="Eveleigh R.J."/>
            <person name="Herman E.K."/>
            <person name="Klute M.J."/>
            <person name="Nakayama T."/>
            <person name="Obornik M."/>
            <person name="Reyes-Prieto A."/>
            <person name="Armbrust E.V."/>
            <person name="Aves S.J."/>
            <person name="Beiko R.G."/>
            <person name="Coutinho P."/>
            <person name="Dacks J.B."/>
            <person name="Durnford D.G."/>
            <person name="Fast N.M."/>
            <person name="Green B.R."/>
            <person name="Grisdale C."/>
            <person name="Hempe F."/>
            <person name="Henrissat B."/>
            <person name="Hoppner M.P."/>
            <person name="Ishida K.-I."/>
            <person name="Kim E."/>
            <person name="Koreny L."/>
            <person name="Kroth P.G."/>
            <person name="Liu Y."/>
            <person name="Malik S.-B."/>
            <person name="Maier U.G."/>
            <person name="McRose D."/>
            <person name="Mock T."/>
            <person name="Neilson J.A."/>
            <person name="Onodera N.T."/>
            <person name="Poole A.M."/>
            <person name="Pritham E.J."/>
            <person name="Richards T.A."/>
            <person name="Rocap G."/>
            <person name="Roy S.W."/>
            <person name="Sarai C."/>
            <person name="Schaack S."/>
            <person name="Shirato S."/>
            <person name="Slamovits C.H."/>
            <person name="Spencer D.F."/>
            <person name="Suzuki S."/>
            <person name="Worden A.Z."/>
            <person name="Zauner S."/>
            <person name="Barry K."/>
            <person name="Bell C."/>
            <person name="Bharti A.K."/>
            <person name="Crow J.A."/>
            <person name="Grimwood J."/>
            <person name="Kramer R."/>
            <person name="Lindquist E."/>
            <person name="Lucas S."/>
            <person name="Salamov A."/>
            <person name="McFadden G.I."/>
            <person name="Lane C.E."/>
            <person name="Keeling P.J."/>
            <person name="Gray M.W."/>
            <person name="Grigoriev I.V."/>
            <person name="Archibald J.M."/>
        </authorList>
    </citation>
    <scope>NUCLEOTIDE SEQUENCE</scope>
    <source>
        <strain evidence="6">CCMP2712</strain>
    </source>
</reference>
<feature type="compositionally biased region" description="Low complexity" evidence="1">
    <location>
        <begin position="3903"/>
        <end position="3912"/>
    </location>
</feature>
<dbReference type="Proteomes" id="UP000011087">
    <property type="component" value="Unassembled WGS sequence"/>
</dbReference>
<keyword evidence="2" id="KW-0812">Transmembrane</keyword>
<dbReference type="EnsemblProtists" id="EKX34422">
    <property type="protein sequence ID" value="EKX34422"/>
    <property type="gene ID" value="GUITHDRAFT_119428"/>
</dbReference>
<sequence length="4150" mass="439936">MTISQAILLLVLSISCPAHAAVVSQSGMKYTVAETAQLQMEGGASDLKATDLKIYWGSLGAWSEGSDILASDTVIEVYLPRFSGGSNLFGAYRSGSAETSVMWMKQGQVVTISESVSKPWAAGLPVSSQSSLEAGPGVGGCFGITQDLSSNAFDLKQLQANSFSMCHWDSQKETLRLLMSSSQPITGVYISKVSLYQNYDVHGKQNGLGPLPPIGGIDEHWYQLANVAVYQASGSSRGCAVRAISDFPSTPCTSDLLVYQVPFDQYRSVRFGTDLPPIPTRKGAGAVGTVAPPAFVYAAASGNNDGPNQAVCITVTLISSATLYSAGVNPTTITLTGLTGASTTSQPVRLFQNKCQCQGSSPVQDLMPARFRTSTTANTVGSADFKADGTLTFQLIPGHYIQAGEVLTFSFSLVTGGNPQSSRDLKVSMSGQACLTNDFCTLPKSVAITVAPTSFDSSSRILEVVGKKLRVSMFQSSSDPGSLTNLFVTLRPNFNVEVGSVISIQGLCGSQSNSAYVSLVSNRLNGGTPLTDTCTGNPSEVDLADYWPGSRLDWSGGGPLKITVASSLSLVARGTYALSWTWRNLDLAHPACSMTVSMQKGGDVVSAEAVENIGNTVGTVLSPGFIKYKIGQSTTRPDVANYICVTLRSNFRVSTLSNTQGQNNLAQITISGLQGSQTTTALFVKACPSYDWSLMQLQPESDPPTAHFIDQITGGTLHHTTSWSSGSAVLTVNQDDVASQMYYSIPQQQDIVFALRLKNPKVSNPCQSVTMSFSGVGPGNRLVTQTVNMVQNRVDRALEDGETDGDVCVLKTYDYSFLTRVIAQSTSVVQEKNVITVTLRSNMDLLSSVYSPQITISGLTGADTAVTSLSAAAITDQYFPNIQKSSWDKARGVLVVTLAPGACQLPVKGRPSNCMHAGWTYAWSYTLTNGVTEQASPSVSVSCQFAENKLSSPQLMASPMRKDLHALYLTRQLLNKYDIGQLSPAPGAVNPVCITLRPSKSINAPTTFTLTGLDMFSSGTKVALYDEYGVSPLTSGLFQTVGASPQDNYATYDKSTIQFQLGPSQSLQQNSKYKFCFQLTNVKTGQATCPQVSLTVDSPSAPAVYRGAQSYLCNNDVTRKVAGYTSEPSGCAGYISDRKFISSNIRSGSNVTGSTVWLTMELQPNYPLTSGQTITVGSFVSMKNAGSSDIPCTIARNGQVVNAATNKHRANGIAPAAVFNSVCKYLDNTIQISYTGASTQYSSSVYDPFYNVNARRSKGLYKVEVTAGGSGYQYASVIICDVTPGAEFWTKPTCTAAGVVFAAGSSASAAATVISGAVTSISLTAPGSGYTMRPRVLIVDPSGSGSGAQAEAIVYDHSIYTVQLQLVNQGTAASAQALTVTSGLSFVSATLDSGYEVRAKSSMQLQEQPSRDVVFTVTPEHNLYEGDTLLVNLPAYDVVTGPIFGVTSSPNPAFTTFTTQLEWELNYYQEDRARAYISNGWVADGNRHRSGDGDVDGLFVLSRDDDGYNKNKDLCWSRVSCPWGLPDSDITFGGPSKTLVLTKVTNGASSSLGYTQDICYRNTSVNLLQPSDYVGMQLKCRNNQHTVTAGGQVTSVRVRHGGLVVISGRYSESSGVSGAAPTFVASGATDQATGTLLYQVVGVQYVSGSLLAAGDTIVFDATYQVLPANATISSLYSTSPAVHVTAPGLYSGYPYATVSGKNTQLRVLVSVASASLTSQGSGYTSIPTITTSLKPSVGLPSTVQQLELPVFDVSLTNVTSTVVTQSILDYNPARQCFVVAEEFPTSFLSDCQVVPKEQVGRYTGMTAMIGSSEYVIKQGAGGVYWVADLKGNKPRSIDLANKPYTIYTQLQLQVAKGKWIRQGESVSISIPGYRFKSVPSNPNAFVTPSTDDASKTIRERTRFQFATPVSFRNVRLAGSAASRMLVLGGAMSSGDTCTIQGSDIERPQASDGVTVNHAETMTSVGGSVPVFAPPSTWGTGYLRPGRFYGTCTSGRSLSGVFMLEGQRSGIERIEIVTPGTSCSANVQVTISSPDKDGVTDGLTNTPVCSSDSSLCSQAMAIATVSRGSITSISLTSAGRGYFFPPTVTLTNLNSNTPCDAFAIAHLSHNFTSRLRVTADSNLMMYHPQRDHFDSLTGLHSTVFPAVALYKRYDARKSNAEVGTGYVAAIVVTSLPSSSCTGPITIEPPPSGRTARAQTAANGGVTSIEVIDGGSGYEYPPAVTLPCTDGSARAILGFATSDVHMAGSRASSYTGMQSALLTSSSKAPAFHSTMDSPVVVGFNKACSTAVTQTMLRAGGSWNSSRVTAVTVPQQGVSGFAFGFTSVKISPSAINAKGLVDAHANAVAVPTWSFPVSGSRLVSGEDGVVHYNGPTTVTNLFSCDGSVLVFSSPQRPGGQVLKIKVSQAAGASLPSYEIVQQGQGYANIPIVVDMEFSVRGAVKSYRQDFADLSSSQQTLCKPSFFSLNTAYQGTNVYSGFVIASGTVAQQTGLTLDGALITHEGYGYQSSGSRPIATFSCSGCSSSACADKNANSIANQVCTASELQVEATVSGECSGSCEQSVASSAFFSPSNRDGLQVCSPADGAAGDYRTRKTLQMRVSSGPSAYSSSNVYTARRSQGFQGPRGSLIFKITGNETFASASLCQPPRVLVEPPPSGGVQAEVLLDYIDTSADPYTNGPSASSTAASKGFAADAAPYQYVLKVINAGSGYLTAPSIKLVSSSGSLPACPAPTLGAYPRSGMVASRVELVRNVSLPELNQGAANVQPTCSSGSFVVKSLCPGSKLCTSAYSQAELNPLPSCSGSSQCSACATFPCSARTCAADNCPSYLSTVLDASLSSVVADEALAAIGWDARTQQPVLLNAGFGFSPSTPNPLRLEFPSDAGQAYPCAEILLYFTDSPSSDALQPGPLYWPGDLSFDQSSVRNLAGQVTGVDYLFRPGFINAVYGSFSNFPVTTLVALRDQAARRLLQSSRSAVLEVQSVSGFKVGDYIRLVDEVLLVDAISVQQSTLTVTRGALNSSIASTFAAGTVVRTFNPGSVLLKSVARDATSIDVSNAGKFTSGRYIQVEKEVMYVTAVGASSLTVLRAQGGTIASSHVAYKAVGYVLLLQQYPIVLLEAVTASQTTFSVSDASLLYLGAFIQVLGETMTVTSISGNTLTVKRAQVGTSASSYPTGVLVKLTMRSASTTPFDSSEIPSIYRSNMILLEDLTSQDTVLRVMDPVKDTQSSGFQPGDYLLIYDYYLSNFEAMLVLSTETANVSQHLYQNLTVERAQFQSNKGQSTFYTGVSVNLLFNPRVLEHDISSTATNANFSNTYGLQAGDLLWAINYDSQAGMEYIDVMEYQSDGSVRRELIPKWLGNPQARSVSAGALVQTIAQPAYLNPPYCTGASGLELTMTRTSDFVVGDIVNGWGTIFKITGINAGIITVELVIPDVPDHQSPSCGSGYKDYLVKTEGLRRLNSTYEMTDLWATYTIYLSTQVSDFYSPGDFVYIIDVETKTYGVFQVQVVGNYYLDVTLFTSSWIQFQFKKDTSALYKYERFDVINGTALSPGDSVLFSWYNGNQEGGTAQVISSSENEVRLKFTSGGYSPNLGEGDSYLYDVYDTFQLLPVSKKSYARSKLALDIDSTVTRIILFDASGFRAGDSFVIDNEIMRIDNINGNLLQVSRAQAGTDPAPHKLAASVTWTSPTPTTSSQTSSVTLMTRRSDQLRYISQLGSIALPSSILQAPSSYQDVWAQLDEEIIMIRQPASGTVPADDRRLRGTSAAAHVTNTPYNIPNAFFSWQLNVRSSLLGSSGFTALPVYSMNAAGVIAVSGVHVLSGGAGVTSRPSFQLSLNRFIDNNAQGEAVGGATYSYRPLVQQTYLGVDLTDKFTQRLIRANLNYPVTYQPWRFPADPLYFQDRMDGYDPSSDSSLLSPTNGSNAINASSPIPHEPGSPVFVLDSFGQILGDQAVPQQSLSVSDGGAYSYSITSRPSVLDSTWSSPALLIVSTSSATTADMYLNDTIAGSYSNGQKTALLSASSRMFAWKTDPRKLAVLVGASSAASTPASASSSTTPAGGQNIGAIIGGVIGGVVGAALLGLLAYKLLAPKLAGKKVQEEMGPVYLPQPYSAAAPMPVNVATYGQQPMAYGMSDKYYVKEARRMQSKVKQSRRNQI</sequence>
<evidence type="ECO:0000256" key="1">
    <source>
        <dbReference type="SAM" id="MobiDB-lite"/>
    </source>
</evidence>
<organism evidence="4">
    <name type="scientific">Guillardia theta (strain CCMP2712)</name>
    <name type="common">Cryptophyte</name>
    <dbReference type="NCBI Taxonomy" id="905079"/>
    <lineage>
        <taxon>Eukaryota</taxon>
        <taxon>Cryptophyceae</taxon>
        <taxon>Pyrenomonadales</taxon>
        <taxon>Geminigeraceae</taxon>
        <taxon>Guillardia</taxon>
    </lineage>
</organism>
<protein>
    <submittedName>
        <fullName evidence="4 5">Uncharacterized protein</fullName>
    </submittedName>
</protein>
<evidence type="ECO:0000313" key="6">
    <source>
        <dbReference type="Proteomes" id="UP000011087"/>
    </source>
</evidence>
<proteinExistence type="predicted"/>
<evidence type="ECO:0000313" key="5">
    <source>
        <dbReference type="EnsemblProtists" id="EKX34422"/>
    </source>
</evidence>
<keyword evidence="6" id="KW-1185">Reference proteome</keyword>
<evidence type="ECO:0000313" key="4">
    <source>
        <dbReference type="EMBL" id="EKX34422.1"/>
    </source>
</evidence>
<dbReference type="EMBL" id="JH993110">
    <property type="protein sequence ID" value="EKX34422.1"/>
    <property type="molecule type" value="Genomic_DNA"/>
</dbReference>
<keyword evidence="3" id="KW-0732">Signal</keyword>
<accession>L1IEA8</accession>
<dbReference type="GeneID" id="17291147"/>
<evidence type="ECO:0000256" key="2">
    <source>
        <dbReference type="SAM" id="Phobius"/>
    </source>
</evidence>
<feature type="transmembrane region" description="Helical" evidence="2">
    <location>
        <begin position="4057"/>
        <end position="4079"/>
    </location>
</feature>
<dbReference type="RefSeq" id="XP_005821402.1">
    <property type="nucleotide sequence ID" value="XM_005821345.1"/>
</dbReference>
<keyword evidence="2" id="KW-1133">Transmembrane helix</keyword>
<feature type="signal peptide" evidence="3">
    <location>
        <begin position="1"/>
        <end position="20"/>
    </location>
</feature>
<gene>
    <name evidence="4" type="ORF">GUITHDRAFT_119428</name>
</gene>